<reference evidence="3 4" key="1">
    <citation type="submission" date="2014-04" db="EMBL/GenBank/DDBJ databases">
        <authorList>
            <person name="Bishop-Lilly K.A."/>
            <person name="Broomall S.M."/>
            <person name="Chain P.S."/>
            <person name="Chertkov O."/>
            <person name="Coyne S.R."/>
            <person name="Daligault H.E."/>
            <person name="Davenport K.W."/>
            <person name="Erkkila T."/>
            <person name="Frey K.G."/>
            <person name="Gibbons H.S."/>
            <person name="Gu W."/>
            <person name="Jaissle J."/>
            <person name="Johnson S.L."/>
            <person name="Koroleva G.I."/>
            <person name="Ladner J.T."/>
            <person name="Lo C.-C."/>
            <person name="Minogue T.D."/>
            <person name="Munk C."/>
            <person name="Palacios G.F."/>
            <person name="Redden C.L."/>
            <person name="Rosenzweig C.N."/>
            <person name="Scholz M.B."/>
            <person name="Teshima H."/>
            <person name="Xu Y."/>
        </authorList>
    </citation>
    <scope>NUCLEOTIDE SEQUENCE [LARGE SCALE GENOMIC DNA]</scope>
    <source>
        <strain evidence="3 4">8244</strain>
    </source>
</reference>
<dbReference type="EMBL" id="JMQA01000024">
    <property type="protein sequence ID" value="KFN09043.1"/>
    <property type="molecule type" value="Genomic_DNA"/>
</dbReference>
<organism evidence="3 4">
    <name type="scientific">Paenibacillus macerans</name>
    <name type="common">Bacillus macerans</name>
    <dbReference type="NCBI Taxonomy" id="44252"/>
    <lineage>
        <taxon>Bacteria</taxon>
        <taxon>Bacillati</taxon>
        <taxon>Bacillota</taxon>
        <taxon>Bacilli</taxon>
        <taxon>Bacillales</taxon>
        <taxon>Paenibacillaceae</taxon>
        <taxon>Paenibacillus</taxon>
    </lineage>
</organism>
<keyword evidence="4" id="KW-1185">Reference proteome</keyword>
<sequence>MGEAGPQGPIGPQGPEGPPGPPGPPGGAIQVTPTVFRYFYFPPANLQGDVTVPASEFTDDQGNPPAAFSGLGSESYANLYINGVMQEGSLYTLSPQALTLLLGQDMILAGTPIIIEIVQITAQAII</sequence>
<evidence type="ECO:0000313" key="3">
    <source>
        <dbReference type="EMBL" id="KFN09043.1"/>
    </source>
</evidence>
<dbReference type="STRING" id="44252.DJ90_2709"/>
<proteinExistence type="predicted"/>
<dbReference type="Gene3D" id="1.20.5.320">
    <property type="entry name" value="6-Phosphogluconate Dehydrogenase, domain 3"/>
    <property type="match status" value="1"/>
</dbReference>
<comment type="caution">
    <text evidence="3">The sequence shown here is derived from an EMBL/GenBank/DDBJ whole genome shotgun (WGS) entry which is preliminary data.</text>
</comment>
<dbReference type="Proteomes" id="UP000029278">
    <property type="component" value="Unassembled WGS sequence"/>
</dbReference>
<dbReference type="AlphaFoldDB" id="A0A090ZF73"/>
<evidence type="ECO:0000259" key="2">
    <source>
        <dbReference type="Pfam" id="PF13799"/>
    </source>
</evidence>
<feature type="compositionally biased region" description="Pro residues" evidence="1">
    <location>
        <begin position="15"/>
        <end position="25"/>
    </location>
</feature>
<evidence type="ECO:0000256" key="1">
    <source>
        <dbReference type="SAM" id="MobiDB-lite"/>
    </source>
</evidence>
<evidence type="ECO:0000313" key="4">
    <source>
        <dbReference type="Proteomes" id="UP000029278"/>
    </source>
</evidence>
<dbReference type="InterPro" id="IPR025237">
    <property type="entry name" value="DUF4183"/>
</dbReference>
<accession>A0A090ZF73</accession>
<feature type="region of interest" description="Disordered" evidence="1">
    <location>
        <begin position="1"/>
        <end position="30"/>
    </location>
</feature>
<dbReference type="HOGENOM" id="CLU_154563_1_0_9"/>
<dbReference type="Pfam" id="PF13799">
    <property type="entry name" value="DUF4183"/>
    <property type="match status" value="1"/>
</dbReference>
<gene>
    <name evidence="3" type="ORF">DJ90_2709</name>
</gene>
<feature type="domain" description="DUF4183" evidence="2">
    <location>
        <begin position="52"/>
        <end position="117"/>
    </location>
</feature>
<name>A0A090ZF73_PAEMA</name>
<protein>
    <recommendedName>
        <fullName evidence="2">DUF4183 domain-containing protein</fullName>
    </recommendedName>
</protein>
<dbReference type="PATRIC" id="fig|44252.3.peg.2635"/>